<keyword evidence="1" id="KW-0812">Transmembrane</keyword>
<feature type="transmembrane region" description="Helical" evidence="1">
    <location>
        <begin position="66"/>
        <end position="87"/>
    </location>
</feature>
<keyword evidence="1" id="KW-1133">Transmembrane helix</keyword>
<dbReference type="Proteomes" id="UP000555552">
    <property type="component" value="Unassembled WGS sequence"/>
</dbReference>
<protein>
    <recommendedName>
        <fullName evidence="4">Membrane protein YczE</fullName>
    </recommendedName>
</protein>
<feature type="transmembrane region" description="Helical" evidence="1">
    <location>
        <begin position="40"/>
        <end position="59"/>
    </location>
</feature>
<evidence type="ECO:0000256" key="1">
    <source>
        <dbReference type="SAM" id="Phobius"/>
    </source>
</evidence>
<dbReference type="AlphaFoldDB" id="A0A849BTW0"/>
<evidence type="ECO:0000313" key="2">
    <source>
        <dbReference type="EMBL" id="NNH22956.1"/>
    </source>
</evidence>
<dbReference type="PANTHER" id="PTHR40078:SF1">
    <property type="entry name" value="INTEGRAL MEMBRANE PROTEIN"/>
    <property type="match status" value="1"/>
</dbReference>
<evidence type="ECO:0000313" key="3">
    <source>
        <dbReference type="Proteomes" id="UP000555552"/>
    </source>
</evidence>
<organism evidence="2 3">
    <name type="scientific">Pseudokineococcus marinus</name>
    <dbReference type="NCBI Taxonomy" id="351215"/>
    <lineage>
        <taxon>Bacteria</taxon>
        <taxon>Bacillati</taxon>
        <taxon>Actinomycetota</taxon>
        <taxon>Actinomycetes</taxon>
        <taxon>Kineosporiales</taxon>
        <taxon>Kineosporiaceae</taxon>
        <taxon>Pseudokineococcus</taxon>
    </lineage>
</organism>
<proteinExistence type="predicted"/>
<dbReference type="Pfam" id="PF19700">
    <property type="entry name" value="DUF6198"/>
    <property type="match status" value="1"/>
</dbReference>
<evidence type="ECO:0008006" key="4">
    <source>
        <dbReference type="Google" id="ProtNLM"/>
    </source>
</evidence>
<comment type="caution">
    <text evidence="2">The sequence shown here is derived from an EMBL/GenBank/DDBJ whole genome shotgun (WGS) entry which is preliminary data.</text>
</comment>
<accession>A0A849BTW0</accession>
<sequence length="209" mass="20535">MVRLVVGQLLFGLALAMLLRAGWGGAPWDVLHQGVALRTGWAFGLVVLLAGAVVLLLWVPLRVRPGVGTVGNVLLVALAIEVGLAVLPPAGSWPVAVLLVVVGVVLNGLATALYVGVALGPGPRDGLMTGLAARTGLPVGLVRGALEVAVVAVGWVLGGTVGVGTLAYALGIGPVVGLLLPRLSMPGAGAAVGRRASATTAPAPGSTGG</sequence>
<keyword evidence="3" id="KW-1185">Reference proteome</keyword>
<dbReference type="EMBL" id="JABEMA010000084">
    <property type="protein sequence ID" value="NNH22956.1"/>
    <property type="molecule type" value="Genomic_DNA"/>
</dbReference>
<gene>
    <name evidence="2" type="ORF">HLB09_07580</name>
</gene>
<keyword evidence="1" id="KW-0472">Membrane</keyword>
<name>A0A849BTW0_9ACTN</name>
<dbReference type="PANTHER" id="PTHR40078">
    <property type="entry name" value="INTEGRAL MEMBRANE PROTEIN-RELATED"/>
    <property type="match status" value="1"/>
</dbReference>
<dbReference type="InterPro" id="IPR038750">
    <property type="entry name" value="YczE/YyaS-like"/>
</dbReference>
<feature type="transmembrane region" description="Helical" evidence="1">
    <location>
        <begin position="161"/>
        <end position="180"/>
    </location>
</feature>
<reference evidence="2 3" key="1">
    <citation type="submission" date="2020-05" db="EMBL/GenBank/DDBJ databases">
        <title>MicrobeNet Type strains.</title>
        <authorList>
            <person name="Nicholson A.C."/>
        </authorList>
    </citation>
    <scope>NUCLEOTIDE SEQUENCE [LARGE SCALE GENOMIC DNA]</scope>
    <source>
        <strain evidence="2 3">JCM 14547</strain>
    </source>
</reference>
<feature type="transmembrane region" description="Helical" evidence="1">
    <location>
        <begin position="93"/>
        <end position="119"/>
    </location>
</feature>